<dbReference type="SUPFAM" id="SSF103088">
    <property type="entry name" value="OmpA-like"/>
    <property type="match status" value="1"/>
</dbReference>
<evidence type="ECO:0000256" key="1">
    <source>
        <dbReference type="PROSITE-ProRule" id="PRU00473"/>
    </source>
</evidence>
<organism evidence="4 5">
    <name type="scientific">Planktotalea frisia</name>
    <dbReference type="NCBI Taxonomy" id="696762"/>
    <lineage>
        <taxon>Bacteria</taxon>
        <taxon>Pseudomonadati</taxon>
        <taxon>Pseudomonadota</taxon>
        <taxon>Alphaproteobacteria</taxon>
        <taxon>Rhodobacterales</taxon>
        <taxon>Paracoccaceae</taxon>
        <taxon>Planktotalea</taxon>
    </lineage>
</organism>
<dbReference type="PROSITE" id="PS51123">
    <property type="entry name" value="OMPA_2"/>
    <property type="match status" value="1"/>
</dbReference>
<dbReference type="PANTHER" id="PTHR30329">
    <property type="entry name" value="STATOR ELEMENT OF FLAGELLAR MOTOR COMPLEX"/>
    <property type="match status" value="1"/>
</dbReference>
<dbReference type="Proteomes" id="UP000184514">
    <property type="component" value="Unassembled WGS sequence"/>
</dbReference>
<evidence type="ECO:0000259" key="3">
    <source>
        <dbReference type="PROSITE" id="PS51123"/>
    </source>
</evidence>
<keyword evidence="1" id="KW-0472">Membrane</keyword>
<feature type="domain" description="OmpA-like" evidence="3">
    <location>
        <begin position="72"/>
        <end position="181"/>
    </location>
</feature>
<keyword evidence="4" id="KW-0449">Lipoprotein</keyword>
<evidence type="ECO:0000313" key="4">
    <source>
        <dbReference type="EMBL" id="OJI95431.1"/>
    </source>
</evidence>
<feature type="region of interest" description="Disordered" evidence="2">
    <location>
        <begin position="161"/>
        <end position="181"/>
    </location>
</feature>
<comment type="caution">
    <text evidence="4">The sequence shown here is derived from an EMBL/GenBank/DDBJ whole genome shotgun (WGS) entry which is preliminary data.</text>
</comment>
<evidence type="ECO:0000256" key="2">
    <source>
        <dbReference type="SAM" id="MobiDB-lite"/>
    </source>
</evidence>
<gene>
    <name evidence="4" type="ORF">PFRI_03220</name>
</gene>
<dbReference type="CDD" id="cd07185">
    <property type="entry name" value="OmpA_C-like"/>
    <property type="match status" value="1"/>
</dbReference>
<dbReference type="Pfam" id="PF00691">
    <property type="entry name" value="OmpA"/>
    <property type="match status" value="1"/>
</dbReference>
<keyword evidence="5" id="KW-1185">Reference proteome</keyword>
<dbReference type="GO" id="GO:0016020">
    <property type="term" value="C:membrane"/>
    <property type="evidence" value="ECO:0007669"/>
    <property type="project" value="UniProtKB-UniRule"/>
</dbReference>
<accession>A0A1L9P1R6</accession>
<dbReference type="STRING" id="696762.PFRI_03220"/>
<protein>
    <submittedName>
        <fullName evidence="4">Putative outer membrane lipoprotein</fullName>
    </submittedName>
</protein>
<name>A0A1L9P1R6_9RHOB</name>
<proteinExistence type="predicted"/>
<sequence>MTRLSVVTDSSLQALQPELEPIQSAAFAPVVQSVVEKVKPAVEVASLQDTKEATSFFANAQANLIAQESCVSDLRALSERARVYFPAGGLTLDESGIAQARLIAALAQDCNGVQILVEGHSDPSGDPAVNLRLSKQRAEQVIQRLGATGLDTSAFVAEGLGSKQPSGVTGPQGDAYYDRRV</sequence>
<dbReference type="PANTHER" id="PTHR30329:SF21">
    <property type="entry name" value="LIPOPROTEIN YIAD-RELATED"/>
    <property type="match status" value="1"/>
</dbReference>
<dbReference type="RefSeq" id="WP_072629025.1">
    <property type="nucleotide sequence ID" value="NZ_MLCB01000023.1"/>
</dbReference>
<evidence type="ECO:0000313" key="5">
    <source>
        <dbReference type="Proteomes" id="UP000184514"/>
    </source>
</evidence>
<reference evidence="4 5" key="1">
    <citation type="submission" date="2016-10" db="EMBL/GenBank/DDBJ databases">
        <title>Genome sequence of Planktotalea frisia SH6-1.</title>
        <authorList>
            <person name="Poehlein A."/>
            <person name="Bakenhus I."/>
            <person name="Voget S."/>
            <person name="Brinkhoff T."/>
            <person name="Simon M."/>
        </authorList>
    </citation>
    <scope>NUCLEOTIDE SEQUENCE [LARGE SCALE GENOMIC DNA]</scope>
    <source>
        <strain evidence="4 5">SH6-1</strain>
    </source>
</reference>
<dbReference type="EMBL" id="MLCB01000023">
    <property type="protein sequence ID" value="OJI95431.1"/>
    <property type="molecule type" value="Genomic_DNA"/>
</dbReference>
<dbReference type="InterPro" id="IPR006665">
    <property type="entry name" value="OmpA-like"/>
</dbReference>
<dbReference type="Gene3D" id="3.30.1330.60">
    <property type="entry name" value="OmpA-like domain"/>
    <property type="match status" value="1"/>
</dbReference>
<dbReference type="AlphaFoldDB" id="A0A1L9P1R6"/>
<dbReference type="InterPro" id="IPR036737">
    <property type="entry name" value="OmpA-like_sf"/>
</dbReference>
<dbReference type="InterPro" id="IPR050330">
    <property type="entry name" value="Bact_OuterMem_StrucFunc"/>
</dbReference>